<dbReference type="AlphaFoldDB" id="A0A5N6JYI3"/>
<evidence type="ECO:0000313" key="3">
    <source>
        <dbReference type="Proteomes" id="UP000326757"/>
    </source>
</evidence>
<feature type="region of interest" description="Disordered" evidence="1">
    <location>
        <begin position="1"/>
        <end position="135"/>
    </location>
</feature>
<feature type="region of interest" description="Disordered" evidence="1">
    <location>
        <begin position="147"/>
        <end position="232"/>
    </location>
</feature>
<evidence type="ECO:0000313" key="2">
    <source>
        <dbReference type="EMBL" id="KAB8294222.1"/>
    </source>
</evidence>
<feature type="compositionally biased region" description="Low complexity" evidence="1">
    <location>
        <begin position="51"/>
        <end position="70"/>
    </location>
</feature>
<protein>
    <submittedName>
        <fullName evidence="2">Uncharacterized protein</fullName>
    </submittedName>
</protein>
<feature type="compositionally biased region" description="Basic and acidic residues" evidence="1">
    <location>
        <begin position="94"/>
        <end position="135"/>
    </location>
</feature>
<feature type="compositionally biased region" description="Polar residues" evidence="1">
    <location>
        <begin position="11"/>
        <end position="23"/>
    </location>
</feature>
<feature type="compositionally biased region" description="Basic residues" evidence="1">
    <location>
        <begin position="1"/>
        <end position="10"/>
    </location>
</feature>
<accession>A0A5N6JYI3</accession>
<dbReference type="OrthoDB" id="3547472at2759"/>
<keyword evidence="3" id="KW-1185">Reference proteome</keyword>
<feature type="compositionally biased region" description="Basic and acidic residues" evidence="1">
    <location>
        <begin position="147"/>
        <end position="204"/>
    </location>
</feature>
<sequence>MSSKPVKKVRYTSSTKGSSVHDGTSSTPHPSSKPSSSTHRPSFSHQRHPSDSGVGSSSSNSATAQVNSTSFYTDAERSEQRQNVQALNEAVNTLKDRVQVLEHENRGLKKELSESNREKRGFRHQNDELRRQNEEFRHQCEEHLHTIDNLKKEKSRAKENRDGKDSDGIRVRGSDIKNHTREKGPRREDPRNRRAKHTAHDGTGKRTGFQRKAGGRTPPSATPGPRATNQLSRIARSAVAALPRRRTLAFAREMSFGHAYWC</sequence>
<feature type="compositionally biased region" description="Low complexity" evidence="1">
    <location>
        <begin position="24"/>
        <end position="44"/>
    </location>
</feature>
<dbReference type="Proteomes" id="UP000326757">
    <property type="component" value="Unassembled WGS sequence"/>
</dbReference>
<evidence type="ECO:0000256" key="1">
    <source>
        <dbReference type="SAM" id="MobiDB-lite"/>
    </source>
</evidence>
<organism evidence="2 3">
    <name type="scientific">Monilinia laxa</name>
    <name type="common">Brown rot fungus</name>
    <name type="synonym">Sclerotinia laxa</name>
    <dbReference type="NCBI Taxonomy" id="61186"/>
    <lineage>
        <taxon>Eukaryota</taxon>
        <taxon>Fungi</taxon>
        <taxon>Dikarya</taxon>
        <taxon>Ascomycota</taxon>
        <taxon>Pezizomycotina</taxon>
        <taxon>Leotiomycetes</taxon>
        <taxon>Helotiales</taxon>
        <taxon>Sclerotiniaceae</taxon>
        <taxon>Monilinia</taxon>
    </lineage>
</organism>
<name>A0A5N6JYI3_MONLA</name>
<proteinExistence type="predicted"/>
<gene>
    <name evidence="2" type="ORF">EYC80_009655</name>
</gene>
<comment type="caution">
    <text evidence="2">The sequence shown here is derived from an EMBL/GenBank/DDBJ whole genome shotgun (WGS) entry which is preliminary data.</text>
</comment>
<dbReference type="EMBL" id="VIGI01000011">
    <property type="protein sequence ID" value="KAB8294222.1"/>
    <property type="molecule type" value="Genomic_DNA"/>
</dbReference>
<reference evidence="2 3" key="1">
    <citation type="submission" date="2019-06" db="EMBL/GenBank/DDBJ databases">
        <title>Genome Sequence of the Brown Rot Fungal Pathogen Monilinia laxa.</title>
        <authorList>
            <person name="De Miccolis Angelini R.M."/>
            <person name="Landi L."/>
            <person name="Abate D."/>
            <person name="Pollastro S."/>
            <person name="Romanazzi G."/>
            <person name="Faretra F."/>
        </authorList>
    </citation>
    <scope>NUCLEOTIDE SEQUENCE [LARGE SCALE GENOMIC DNA]</scope>
    <source>
        <strain evidence="2 3">Mlax316</strain>
    </source>
</reference>